<protein>
    <submittedName>
        <fullName evidence="2">Glycosyl transferase family 2</fullName>
    </submittedName>
    <submittedName>
        <fullName evidence="3">Putative glycosyltransferase</fullName>
    </submittedName>
</protein>
<dbReference type="InterPro" id="IPR001173">
    <property type="entry name" value="Glyco_trans_2-like"/>
</dbReference>
<evidence type="ECO:0000313" key="3">
    <source>
        <dbReference type="EMBL" id="BAQ01168.1"/>
    </source>
</evidence>
<organism evidence="3">
    <name type="scientific">Escherichia coli</name>
    <dbReference type="NCBI Taxonomy" id="562"/>
    <lineage>
        <taxon>Bacteria</taxon>
        <taxon>Pseudomonadati</taxon>
        <taxon>Pseudomonadota</taxon>
        <taxon>Gammaproteobacteria</taxon>
        <taxon>Enterobacterales</taxon>
        <taxon>Enterobacteriaceae</taxon>
        <taxon>Escherichia</taxon>
    </lineage>
</organism>
<feature type="domain" description="Glycosyltransferase 2-like" evidence="1">
    <location>
        <begin position="7"/>
        <end position="120"/>
    </location>
</feature>
<evidence type="ECO:0000313" key="2">
    <source>
        <dbReference type="EMBL" id="AIG62799.1"/>
    </source>
</evidence>
<dbReference type="EMBL" id="AB812028">
    <property type="protein sequence ID" value="BAQ01168.1"/>
    <property type="molecule type" value="Genomic_DNA"/>
</dbReference>
<dbReference type="Pfam" id="PF00535">
    <property type="entry name" value="Glycos_transf_2"/>
    <property type="match status" value="1"/>
</dbReference>
<dbReference type="RefSeq" id="WP_032187477.1">
    <property type="nucleotide sequence ID" value="NZ_CP091700.1"/>
</dbReference>
<dbReference type="SUPFAM" id="SSF53448">
    <property type="entry name" value="Nucleotide-diphospho-sugar transferases"/>
    <property type="match status" value="1"/>
</dbReference>
<proteinExistence type="predicted"/>
<evidence type="ECO:0000259" key="1">
    <source>
        <dbReference type="Pfam" id="PF00535"/>
    </source>
</evidence>
<accession>A0A0A8J594</accession>
<keyword evidence="3" id="KW-0808">Transferase</keyword>
<dbReference type="GO" id="GO:0016740">
    <property type="term" value="F:transferase activity"/>
    <property type="evidence" value="ECO:0007669"/>
    <property type="project" value="UniProtKB-KW"/>
</dbReference>
<reference evidence="3" key="1">
    <citation type="journal article" date="2014" name="DNA Res.">
        <title>A complete view of the genetic diversity of the Escherichia coli O-antigen biosynthesis gene cluster.</title>
        <authorList>
            <person name="Iguchi A."/>
            <person name="Iyoda S."/>
            <person name="Kikuchi T."/>
            <person name="Ogura Y."/>
            <person name="Katsura K."/>
            <person name="Ohnishi M."/>
            <person name="Hayashi T."/>
            <person name="Thomson N.R."/>
        </authorList>
    </citation>
    <scope>NUCLEOTIDE SEQUENCE</scope>
    <source>
        <strain evidence="3">P9b</strain>
    </source>
</reference>
<dbReference type="Gene3D" id="3.90.550.10">
    <property type="entry name" value="Spore Coat Polysaccharide Biosynthesis Protein SpsA, Chain A"/>
    <property type="match status" value="1"/>
</dbReference>
<dbReference type="AlphaFoldDB" id="A0A0A8J594"/>
<sequence length="294" mass="34668">MSHIIPVVIMTRNEGAYLLKCVQSIINTVTIPYHIYIIDNNSSTLEQEEVLKIIEYKFNDKVNIIRNRTNRWVLGLNKTLIELSKNKEQPYFFLTDGDIDFSRCTAKPCWLSYLVTHMNSNVSLGKIGLSLNWDYISTTKELAAVYEQERSLYNESKKINDLYVSPVDTTAALFRWDWSIEGRPSLYPDHIRYLRPELYSCRTPLDINVEHMGWYKYCAESGDTKNLEEKIVCFTMVGGDVKNEILDKVRFFYKVIYKSLSGPVKKAWYFRRYYYLLKYFLFKGVRRFDGQNCL</sequence>
<dbReference type="EMBL" id="KJ778804">
    <property type="protein sequence ID" value="AIG62799.1"/>
    <property type="molecule type" value="Genomic_DNA"/>
</dbReference>
<reference evidence="2" key="2">
    <citation type="journal article" date="2016" name="PLoS ONE">
        <title>Comparison of O-Antigen Gene Clusters of All O-Serogroups of Escherichia coli and Proposal for Adopting a New Nomenclature for O-Typing.</title>
        <authorList>
            <person name="DebRoy C."/>
            <person name="Fratamico P.M."/>
            <person name="Yan X."/>
            <person name="Baranzoni G."/>
            <person name="Liu Y."/>
            <person name="Needleman D.S."/>
            <person name="Tebbs R."/>
            <person name="O'Connell C.D."/>
            <person name="Allred A."/>
            <person name="Swimley M."/>
            <person name="Mwangi M."/>
            <person name="Kapur V."/>
            <person name="Raygoza Garay J.A."/>
            <person name="Roberts E.L."/>
            <person name="Katani R."/>
        </authorList>
    </citation>
    <scope>NUCLEOTIDE SEQUENCE</scope>
    <source>
        <strain evidence="2">P 9b</strain>
    </source>
</reference>
<gene>
    <name evidence="2" type="primary">wfgH</name>
</gene>
<dbReference type="InterPro" id="IPR029044">
    <property type="entry name" value="Nucleotide-diphossugar_trans"/>
</dbReference>
<name>A0A0A8J594_ECOLX</name>